<keyword evidence="3 6" id="KW-1133">Transmembrane helix</keyword>
<organism evidence="8 9">
    <name type="scientific">Malassezia obtusa</name>
    <dbReference type="NCBI Taxonomy" id="76774"/>
    <lineage>
        <taxon>Eukaryota</taxon>
        <taxon>Fungi</taxon>
        <taxon>Dikarya</taxon>
        <taxon>Basidiomycota</taxon>
        <taxon>Ustilaginomycotina</taxon>
        <taxon>Malasseziomycetes</taxon>
        <taxon>Malasseziales</taxon>
        <taxon>Malasseziaceae</taxon>
        <taxon>Malassezia</taxon>
    </lineage>
</organism>
<dbReference type="EMBL" id="CP119942">
    <property type="protein sequence ID" value="WFD04522.1"/>
    <property type="molecule type" value="Genomic_DNA"/>
</dbReference>
<feature type="transmembrane region" description="Helical" evidence="6">
    <location>
        <begin position="253"/>
        <end position="275"/>
    </location>
</feature>
<dbReference type="InterPro" id="IPR011701">
    <property type="entry name" value="MFS"/>
</dbReference>
<evidence type="ECO:0000313" key="9">
    <source>
        <dbReference type="Proteomes" id="UP001214603"/>
    </source>
</evidence>
<keyword evidence="9" id="KW-1185">Reference proteome</keyword>
<evidence type="ECO:0000256" key="3">
    <source>
        <dbReference type="ARBA" id="ARBA00022989"/>
    </source>
</evidence>
<sequence length="652" mass="70430">MPTASDAAAADSAVFAAPPDVGAVDAGTFASERDEVVRRDRRATRRAAPPASLDAQLRREPDMMSWSTHIDAVAEETPLVSLRAGPSRERRRTIALLVLYASIFVMALAMSLDSMSFHLYLNYACSEFNALSLMGTVIIVQQLVRAVSKPPVAKVIDLLGRIGTLLLVLALYAGGYAIMASANSFTTLLLGTVAQSLGSTGVQVLQSVIIADTTAVQWRGLLIATVNMPYLINFAVTGPFVDYILRTYGWRVGYAFWVVFVPLSAAPLLVTLFVGHRRARRRAQRHGAPAHPPLHGAPPNLLREMDLLGMGLFTSGLTLVLLPLSLGGGAAFARGWTGERAQLLTGCALLAVFAVWETRAATPFLPYRVLSNFTVVATCAIALLDFAGFYLSWTYLAPFIMILRDWDQLRTAYFVSTQNVTSTITGMLVGMLMAYTRRLKRFLTWGYVVRVLGVAMMIHFRALGHSAAMLVLCQVLQGVGGGSIAVTMQVAVQVAVPPARVAVVTAFELLTTEVGAAFGSALASALFTSQMRPALERHLPFLPPAEIDHIQGNLGAVLNYPLGTLERTAIAQAWVVVMRTLCIASLLVQLPAFVLTFCVPEQDLHDHTHRHRAAPDVEQGEQLAERAPSHAAPSTHIPSPPWCANRKAPACT</sequence>
<evidence type="ECO:0000256" key="2">
    <source>
        <dbReference type="ARBA" id="ARBA00022692"/>
    </source>
</evidence>
<evidence type="ECO:0000313" key="8">
    <source>
        <dbReference type="EMBL" id="WFD04522.1"/>
    </source>
</evidence>
<dbReference type="Gene3D" id="1.20.1250.20">
    <property type="entry name" value="MFS general substrate transporter like domains"/>
    <property type="match status" value="2"/>
</dbReference>
<feature type="transmembrane region" description="Helical" evidence="6">
    <location>
        <begin position="369"/>
        <end position="393"/>
    </location>
</feature>
<proteinExistence type="predicted"/>
<keyword evidence="2 6" id="KW-0812">Transmembrane</keyword>
<feature type="transmembrane region" description="Helical" evidence="6">
    <location>
        <begin position="442"/>
        <end position="460"/>
    </location>
</feature>
<reference evidence="8" key="1">
    <citation type="submission" date="2023-03" db="EMBL/GenBank/DDBJ databases">
        <title>Mating type loci evolution in Malassezia.</title>
        <authorList>
            <person name="Coelho M.A."/>
        </authorList>
    </citation>
    <scope>NUCLEOTIDE SEQUENCE</scope>
    <source>
        <strain evidence="8">CBS 7876</strain>
    </source>
</reference>
<evidence type="ECO:0000256" key="5">
    <source>
        <dbReference type="SAM" id="MobiDB-lite"/>
    </source>
</evidence>
<dbReference type="Proteomes" id="UP001214603">
    <property type="component" value="Chromosome 9"/>
</dbReference>
<accession>A0AAF0E3S2</accession>
<dbReference type="GO" id="GO:0005886">
    <property type="term" value="C:plasma membrane"/>
    <property type="evidence" value="ECO:0007669"/>
    <property type="project" value="TreeGrafter"/>
</dbReference>
<evidence type="ECO:0000256" key="6">
    <source>
        <dbReference type="SAM" id="Phobius"/>
    </source>
</evidence>
<feature type="domain" description="Major facilitator superfamily (MFS) profile" evidence="7">
    <location>
        <begin position="95"/>
        <end position="603"/>
    </location>
</feature>
<feature type="transmembrane region" description="Helical" evidence="6">
    <location>
        <begin position="307"/>
        <end position="328"/>
    </location>
</feature>
<evidence type="ECO:0000256" key="1">
    <source>
        <dbReference type="ARBA" id="ARBA00004141"/>
    </source>
</evidence>
<dbReference type="InterPro" id="IPR036259">
    <property type="entry name" value="MFS_trans_sf"/>
</dbReference>
<feature type="transmembrane region" description="Helical" evidence="6">
    <location>
        <begin position="159"/>
        <end position="179"/>
    </location>
</feature>
<evidence type="ECO:0000256" key="4">
    <source>
        <dbReference type="ARBA" id="ARBA00023136"/>
    </source>
</evidence>
<dbReference type="InterPro" id="IPR020846">
    <property type="entry name" value="MFS_dom"/>
</dbReference>
<evidence type="ECO:0000259" key="7">
    <source>
        <dbReference type="PROSITE" id="PS50850"/>
    </source>
</evidence>
<feature type="region of interest" description="Disordered" evidence="5">
    <location>
        <begin position="35"/>
        <end position="54"/>
    </location>
</feature>
<dbReference type="PANTHER" id="PTHR23501:SF87">
    <property type="entry name" value="SIDEROPHORE IRON TRANSPORTER 2"/>
    <property type="match status" value="1"/>
</dbReference>
<comment type="subcellular location">
    <subcellularLocation>
        <location evidence="1">Membrane</location>
        <topology evidence="1">Multi-pass membrane protein</topology>
    </subcellularLocation>
</comment>
<dbReference type="Pfam" id="PF07690">
    <property type="entry name" value="MFS_1"/>
    <property type="match status" value="1"/>
</dbReference>
<feature type="transmembrane region" description="Helical" evidence="6">
    <location>
        <begin position="340"/>
        <end position="357"/>
    </location>
</feature>
<feature type="transmembrane region" description="Helical" evidence="6">
    <location>
        <begin position="413"/>
        <end position="435"/>
    </location>
</feature>
<feature type="transmembrane region" description="Helical" evidence="6">
    <location>
        <begin position="221"/>
        <end position="241"/>
    </location>
</feature>
<feature type="transmembrane region" description="Helical" evidence="6">
    <location>
        <begin position="93"/>
        <end position="110"/>
    </location>
</feature>
<name>A0AAF0E3S2_9BASI</name>
<dbReference type="PANTHER" id="PTHR23501">
    <property type="entry name" value="MAJOR FACILITATOR SUPERFAMILY"/>
    <property type="match status" value="1"/>
</dbReference>
<dbReference type="GO" id="GO:0022857">
    <property type="term" value="F:transmembrane transporter activity"/>
    <property type="evidence" value="ECO:0007669"/>
    <property type="project" value="InterPro"/>
</dbReference>
<dbReference type="AlphaFoldDB" id="A0AAF0E3S2"/>
<keyword evidence="4 6" id="KW-0472">Membrane</keyword>
<protein>
    <recommendedName>
        <fullName evidence="7">Major facilitator superfamily (MFS) profile domain-containing protein</fullName>
    </recommendedName>
</protein>
<dbReference type="SUPFAM" id="SSF103473">
    <property type="entry name" value="MFS general substrate transporter"/>
    <property type="match status" value="1"/>
</dbReference>
<dbReference type="PROSITE" id="PS50850">
    <property type="entry name" value="MFS"/>
    <property type="match status" value="1"/>
</dbReference>
<feature type="region of interest" description="Disordered" evidence="5">
    <location>
        <begin position="609"/>
        <end position="641"/>
    </location>
</feature>
<gene>
    <name evidence="8" type="ORF">MOBT1_003233</name>
</gene>